<dbReference type="AlphaFoldDB" id="A0A0E0K630"/>
<dbReference type="Proteomes" id="UP000026962">
    <property type="component" value="Chromosome 2"/>
</dbReference>
<evidence type="ECO:0000256" key="1">
    <source>
        <dbReference type="SAM" id="MobiDB-lite"/>
    </source>
</evidence>
<name>A0A0E0K630_ORYPU</name>
<reference evidence="2" key="2">
    <citation type="submission" date="2018-05" db="EMBL/GenBank/DDBJ databases">
        <title>OpunRS2 (Oryza punctata Reference Sequence Version 2).</title>
        <authorList>
            <person name="Zhang J."/>
            <person name="Kudrna D."/>
            <person name="Lee S."/>
            <person name="Talag J."/>
            <person name="Welchert J."/>
            <person name="Wing R.A."/>
        </authorList>
    </citation>
    <scope>NUCLEOTIDE SEQUENCE [LARGE SCALE GENOMIC DNA]</scope>
</reference>
<protein>
    <submittedName>
        <fullName evidence="2">Uncharacterized protein</fullName>
    </submittedName>
</protein>
<organism evidence="2">
    <name type="scientific">Oryza punctata</name>
    <name type="common">Red rice</name>
    <dbReference type="NCBI Taxonomy" id="4537"/>
    <lineage>
        <taxon>Eukaryota</taxon>
        <taxon>Viridiplantae</taxon>
        <taxon>Streptophyta</taxon>
        <taxon>Embryophyta</taxon>
        <taxon>Tracheophyta</taxon>
        <taxon>Spermatophyta</taxon>
        <taxon>Magnoliopsida</taxon>
        <taxon>Liliopsida</taxon>
        <taxon>Poales</taxon>
        <taxon>Poaceae</taxon>
        <taxon>BOP clade</taxon>
        <taxon>Oryzoideae</taxon>
        <taxon>Oryzeae</taxon>
        <taxon>Oryzinae</taxon>
        <taxon>Oryza</taxon>
    </lineage>
</organism>
<dbReference type="HOGENOM" id="CLU_777036_0_0_1"/>
<feature type="compositionally biased region" description="Low complexity" evidence="1">
    <location>
        <begin position="297"/>
        <end position="312"/>
    </location>
</feature>
<evidence type="ECO:0000313" key="2">
    <source>
        <dbReference type="EnsemblPlants" id="OPUNC02G32460.1"/>
    </source>
</evidence>
<dbReference type="EnsemblPlants" id="OPUNC02G32460.1">
    <property type="protein sequence ID" value="OPUNC02G32460.1"/>
    <property type="gene ID" value="OPUNC02G32460"/>
</dbReference>
<dbReference type="eggNOG" id="ENOG502T24S">
    <property type="taxonomic scope" value="Eukaryota"/>
</dbReference>
<reference evidence="2" key="1">
    <citation type="submission" date="2015-04" db="UniProtKB">
        <authorList>
            <consortium name="EnsemblPlants"/>
        </authorList>
    </citation>
    <scope>IDENTIFICATION</scope>
</reference>
<feature type="compositionally biased region" description="Acidic residues" evidence="1">
    <location>
        <begin position="275"/>
        <end position="288"/>
    </location>
</feature>
<evidence type="ECO:0000313" key="3">
    <source>
        <dbReference type="Proteomes" id="UP000026962"/>
    </source>
</evidence>
<sequence>MLEKLRRRWPPRRVLLEAAADEALELRRGVGRRSRRVGVANRAHEGGPVSLLAEILPEGEPAHVELENAQAEAPDVAGVAVVGAVVEVGIDALGAHVGDGPDGGVAGVHGLVEDAADAEVGDLDAAPGVDEEVGGLDVAVDDVAAVEVRDPGEHLARDVGEEPLVGDAAAVEGPALHVLEQDLQLPAALVHAVAPHHRRVLGGAEDRDLARDLPPHGVVVSTLSAYGRPVGRCRTIHTVPPAPLPMRRTRSSSDSGGGAGGAEPTEFGGVGTPPSEEDPDEDVDDGADDGGSGSGSGTASEVRSRCGSGSVRSGRRRDRPGVPGCCCCSPTRKFGGPPGRIATAAKRRRARRGGAAA</sequence>
<dbReference type="AntiFam" id="ANF00226">
    <property type="entry name" value="Shadow ORF (opposite pknB)"/>
</dbReference>
<accession>A0A0E0K630</accession>
<proteinExistence type="predicted"/>
<keyword evidence="3" id="KW-1185">Reference proteome</keyword>
<feature type="compositionally biased region" description="Basic residues" evidence="1">
    <location>
        <begin position="345"/>
        <end position="357"/>
    </location>
</feature>
<feature type="region of interest" description="Disordered" evidence="1">
    <location>
        <begin position="233"/>
        <end position="357"/>
    </location>
</feature>
<dbReference type="Gramene" id="OPUNC02G32460.1">
    <property type="protein sequence ID" value="OPUNC02G32460.1"/>
    <property type="gene ID" value="OPUNC02G32460"/>
</dbReference>